<name>D5XAI6_THEPJ</name>
<dbReference type="HOGENOM" id="CLU_2588586_0_0_9"/>
<organism evidence="1 2">
    <name type="scientific">Thermincola potens (strain JR)</name>
    <dbReference type="NCBI Taxonomy" id="635013"/>
    <lineage>
        <taxon>Bacteria</taxon>
        <taxon>Bacillati</taxon>
        <taxon>Bacillota</taxon>
        <taxon>Clostridia</taxon>
        <taxon>Eubacteriales</taxon>
        <taxon>Thermincolaceae</taxon>
        <taxon>Thermincola</taxon>
    </lineage>
</organism>
<reference evidence="1 2" key="1">
    <citation type="submission" date="2010-05" db="EMBL/GenBank/DDBJ databases">
        <title>Complete sequence of Thermincola sp. JR.</title>
        <authorList>
            <consortium name="US DOE Joint Genome Institute"/>
            <person name="Lucas S."/>
            <person name="Copeland A."/>
            <person name="Lapidus A."/>
            <person name="Cheng J.-F."/>
            <person name="Bruce D."/>
            <person name="Goodwin L."/>
            <person name="Pitluck S."/>
            <person name="Chertkov O."/>
            <person name="Detter J.C."/>
            <person name="Han C."/>
            <person name="Tapia R."/>
            <person name="Land M."/>
            <person name="Hauser L."/>
            <person name="Kyrpides N."/>
            <person name="Mikhailova N."/>
            <person name="Hazen T.C."/>
            <person name="Woyke T."/>
        </authorList>
    </citation>
    <scope>NUCLEOTIDE SEQUENCE [LARGE SCALE GENOMIC DNA]</scope>
    <source>
        <strain evidence="1 2">JR</strain>
    </source>
</reference>
<evidence type="ECO:0000313" key="1">
    <source>
        <dbReference type="EMBL" id="ADG81285.1"/>
    </source>
</evidence>
<proteinExistence type="predicted"/>
<dbReference type="Proteomes" id="UP000002377">
    <property type="component" value="Chromosome"/>
</dbReference>
<gene>
    <name evidence="1" type="ordered locus">TherJR_0399</name>
</gene>
<keyword evidence="2" id="KW-1185">Reference proteome</keyword>
<dbReference type="KEGG" id="tjr:TherJR_0399"/>
<dbReference type="AlphaFoldDB" id="D5XAI6"/>
<accession>D5XAI6</accession>
<dbReference type="EMBL" id="CP002028">
    <property type="protein sequence ID" value="ADG81285.1"/>
    <property type="molecule type" value="Genomic_DNA"/>
</dbReference>
<sequence length="80" mass="8982">MNFWHGLSVGLVENQRFRKVDLFYRIQDTAGFQFLGLPNKRGIVQNGQNNLQKLNLHAVTGADLFCKSGAKLICKITDSS</sequence>
<evidence type="ECO:0000313" key="2">
    <source>
        <dbReference type="Proteomes" id="UP000002377"/>
    </source>
</evidence>
<protein>
    <submittedName>
        <fullName evidence="1">Uncharacterized protein</fullName>
    </submittedName>
</protein>